<dbReference type="STRING" id="118062.MCBB_1246"/>
<evidence type="ECO:0000313" key="3">
    <source>
        <dbReference type="Proteomes" id="UP000094707"/>
    </source>
</evidence>
<sequence>MLLPEPIICGDKTMEILWFYIAVVLAVSDEVHSKIMWNVLFDFYILLAGLIKGFVASNIRLWVVHESMEAMFHFVVLSLVFWSFEIGILAAAIHMVIDLYHELSGLKLKPLYHRSLHFVIESFFFILVFSAGVPA</sequence>
<feature type="transmembrane region" description="Helical" evidence="1">
    <location>
        <begin position="43"/>
        <end position="63"/>
    </location>
</feature>
<keyword evidence="1" id="KW-0472">Membrane</keyword>
<dbReference type="EMBL" id="LT607756">
    <property type="protein sequence ID" value="SCG85804.1"/>
    <property type="molecule type" value="Genomic_DNA"/>
</dbReference>
<evidence type="ECO:0000313" key="2">
    <source>
        <dbReference type="EMBL" id="SCG85804.1"/>
    </source>
</evidence>
<organism evidence="2 3">
    <name type="scientific">Methanobacterium congolense</name>
    <dbReference type="NCBI Taxonomy" id="118062"/>
    <lineage>
        <taxon>Archaea</taxon>
        <taxon>Methanobacteriati</taxon>
        <taxon>Methanobacteriota</taxon>
        <taxon>Methanomada group</taxon>
        <taxon>Methanobacteria</taxon>
        <taxon>Methanobacteriales</taxon>
        <taxon>Methanobacteriaceae</taxon>
        <taxon>Methanobacterium</taxon>
    </lineage>
</organism>
<accession>A0A1D3L2B9</accession>
<gene>
    <name evidence="2" type="ORF">MCBB_1246</name>
</gene>
<name>A0A1D3L2B9_9EURY</name>
<keyword evidence="3" id="KW-1185">Reference proteome</keyword>
<feature type="transmembrane region" description="Helical" evidence="1">
    <location>
        <begin position="116"/>
        <end position="133"/>
    </location>
</feature>
<proteinExistence type="predicted"/>
<protein>
    <submittedName>
        <fullName evidence="2">Uncharacterized protein</fullName>
    </submittedName>
</protein>
<evidence type="ECO:0000256" key="1">
    <source>
        <dbReference type="SAM" id="Phobius"/>
    </source>
</evidence>
<keyword evidence="1" id="KW-1133">Transmembrane helix</keyword>
<reference evidence="2 3" key="1">
    <citation type="submission" date="2016-08" db="EMBL/GenBank/DDBJ databases">
        <authorList>
            <person name="Seilhamer J.J."/>
        </authorList>
    </citation>
    <scope>NUCLEOTIDE SEQUENCE [LARGE SCALE GENOMIC DNA]</scope>
    <source>
        <strain evidence="2">Buetzberg</strain>
    </source>
</reference>
<feature type="transmembrane region" description="Helical" evidence="1">
    <location>
        <begin position="70"/>
        <end position="96"/>
    </location>
</feature>
<dbReference type="Proteomes" id="UP000094707">
    <property type="component" value="Chromosome I"/>
</dbReference>
<dbReference type="KEGG" id="mcub:MCBB_1246"/>
<dbReference type="AlphaFoldDB" id="A0A1D3L2B9"/>
<keyword evidence="1" id="KW-0812">Transmembrane</keyword>